<keyword evidence="2" id="KW-1185">Reference proteome</keyword>
<comment type="caution">
    <text evidence="1">The sequence shown here is derived from an EMBL/GenBank/DDBJ whole genome shotgun (WGS) entry which is preliminary data.</text>
</comment>
<organism evidence="1 2">
    <name type="scientific">Fusarium solani</name>
    <name type="common">Filamentous fungus</name>
    <dbReference type="NCBI Taxonomy" id="169388"/>
    <lineage>
        <taxon>Eukaryota</taxon>
        <taxon>Fungi</taxon>
        <taxon>Dikarya</taxon>
        <taxon>Ascomycota</taxon>
        <taxon>Pezizomycotina</taxon>
        <taxon>Sordariomycetes</taxon>
        <taxon>Hypocreomycetidae</taxon>
        <taxon>Hypocreales</taxon>
        <taxon>Nectriaceae</taxon>
        <taxon>Fusarium</taxon>
        <taxon>Fusarium solani species complex</taxon>
    </lineage>
</organism>
<dbReference type="AlphaFoldDB" id="A0A9P9GZA0"/>
<feature type="non-terminal residue" evidence="1">
    <location>
        <position position="1"/>
    </location>
</feature>
<accession>A0A9P9GZA0</accession>
<dbReference type="Proteomes" id="UP000736672">
    <property type="component" value="Unassembled WGS sequence"/>
</dbReference>
<dbReference type="EMBL" id="JAGTJS010000014">
    <property type="protein sequence ID" value="KAH7248298.1"/>
    <property type="molecule type" value="Genomic_DNA"/>
</dbReference>
<evidence type="ECO:0000313" key="2">
    <source>
        <dbReference type="Proteomes" id="UP000736672"/>
    </source>
</evidence>
<reference evidence="1" key="1">
    <citation type="journal article" date="2021" name="Nat. Commun.">
        <title>Genetic determinants of endophytism in the Arabidopsis root mycobiome.</title>
        <authorList>
            <person name="Mesny F."/>
            <person name="Miyauchi S."/>
            <person name="Thiergart T."/>
            <person name="Pickel B."/>
            <person name="Atanasova L."/>
            <person name="Karlsson M."/>
            <person name="Huettel B."/>
            <person name="Barry K.W."/>
            <person name="Haridas S."/>
            <person name="Chen C."/>
            <person name="Bauer D."/>
            <person name="Andreopoulos W."/>
            <person name="Pangilinan J."/>
            <person name="LaButti K."/>
            <person name="Riley R."/>
            <person name="Lipzen A."/>
            <person name="Clum A."/>
            <person name="Drula E."/>
            <person name="Henrissat B."/>
            <person name="Kohler A."/>
            <person name="Grigoriev I.V."/>
            <person name="Martin F.M."/>
            <person name="Hacquard S."/>
        </authorList>
    </citation>
    <scope>NUCLEOTIDE SEQUENCE</scope>
    <source>
        <strain evidence="1">FSSC 5 MPI-SDFR-AT-0091</strain>
    </source>
</reference>
<proteinExistence type="predicted"/>
<evidence type="ECO:0000313" key="1">
    <source>
        <dbReference type="EMBL" id="KAH7248298.1"/>
    </source>
</evidence>
<protein>
    <submittedName>
        <fullName evidence="1">Uncharacterized protein</fullName>
    </submittedName>
</protein>
<sequence>SYSSPGWQIVPYVSHQNPLLSFASRLMNKLLAERDFSEQEICHVLLNCELQEGTPCYKSR</sequence>
<name>A0A9P9GZA0_FUSSL</name>
<gene>
    <name evidence="1" type="ORF">B0J15DRAFT_400797</name>
</gene>
<dbReference type="OrthoDB" id="5059713at2759"/>